<dbReference type="Gene3D" id="1.25.40.390">
    <property type="match status" value="1"/>
</dbReference>
<accession>A0ABT8WJG5</accession>
<reference evidence="1" key="1">
    <citation type="submission" date="2023-07" db="EMBL/GenBank/DDBJ databases">
        <title>Two novel species in the genus Flavivirga.</title>
        <authorList>
            <person name="Kwon K."/>
        </authorList>
    </citation>
    <scope>NUCLEOTIDE SEQUENCE</scope>
    <source>
        <strain evidence="1">KACC 14158</strain>
    </source>
</reference>
<dbReference type="InterPro" id="IPR041662">
    <property type="entry name" value="SusD-like_2"/>
</dbReference>
<dbReference type="RefSeq" id="WP_303300374.1">
    <property type="nucleotide sequence ID" value="NZ_BAABDA010000042.1"/>
</dbReference>
<sequence>MKKIIYSLLAISFLLSSCEDQLDINRDPDLLSQDNAALSSEIAAGMMGIGATQNFYYAFIGGIWAQQWSQSLAASQYRAIDDYSIGTNDYTGGWSNMYDALSDIKNAKKLAFEQENWNYYLIASCLDVYASQIMTDFYNDIPYKEANLGIDNLQPNFNTGQEIYDFMIEDLDDALGRDLANSSLPAPGADDFMFSGVMARWVEFANTLKLKIYLRQTEARSSVAQAGITAMINANAAFLTVDAAIPSSVFKDEANASSPLYENDRRQLNTNSNLRASRTMWSYLDANSDPRLEAFYGLGNPLDQGDYNSDAAPNSVSIADISPLSPVFFISAAQSYFMQAEAMERYNGGTGAKALYDAGVAAAFEKSPNFFDDTKSEANQNWVFQTPYDHTPFIEAGGVYEYPEAGTLDDKLSAIITQKWISNYPDQGYESFFEQHRTGIPAVSAVPQTSLSYVPGEFAYSVNGVTGGVFPQRLVYPNTELSRNSNAPDIVEITVPVWWNN</sequence>
<comment type="caution">
    <text evidence="1">The sequence shown here is derived from an EMBL/GenBank/DDBJ whole genome shotgun (WGS) entry which is preliminary data.</text>
</comment>
<name>A0ABT8WJG5_9FLAO</name>
<dbReference type="Pfam" id="PF12771">
    <property type="entry name" value="SusD-like_2"/>
    <property type="match status" value="1"/>
</dbReference>
<protein>
    <submittedName>
        <fullName evidence="1">SusD/RagB family nutrient-binding outer membrane lipoprotein</fullName>
    </submittedName>
</protein>
<dbReference type="InterPro" id="IPR011990">
    <property type="entry name" value="TPR-like_helical_dom_sf"/>
</dbReference>
<keyword evidence="2" id="KW-1185">Reference proteome</keyword>
<dbReference type="Proteomes" id="UP001176806">
    <property type="component" value="Unassembled WGS sequence"/>
</dbReference>
<evidence type="ECO:0000313" key="1">
    <source>
        <dbReference type="EMBL" id="MDO5973294.1"/>
    </source>
</evidence>
<organism evidence="1 2">
    <name type="scientific">Flavivirga jejuensis</name>
    <dbReference type="NCBI Taxonomy" id="870487"/>
    <lineage>
        <taxon>Bacteria</taxon>
        <taxon>Pseudomonadati</taxon>
        <taxon>Bacteroidota</taxon>
        <taxon>Flavobacteriia</taxon>
        <taxon>Flavobacteriales</taxon>
        <taxon>Flavobacteriaceae</taxon>
        <taxon>Flavivirga</taxon>
    </lineage>
</organism>
<dbReference type="PROSITE" id="PS51257">
    <property type="entry name" value="PROKAR_LIPOPROTEIN"/>
    <property type="match status" value="1"/>
</dbReference>
<dbReference type="SUPFAM" id="SSF48452">
    <property type="entry name" value="TPR-like"/>
    <property type="match status" value="1"/>
</dbReference>
<evidence type="ECO:0000313" key="2">
    <source>
        <dbReference type="Proteomes" id="UP001176806"/>
    </source>
</evidence>
<keyword evidence="1" id="KW-0449">Lipoprotein</keyword>
<dbReference type="EMBL" id="JAUOEL010000001">
    <property type="protein sequence ID" value="MDO5973294.1"/>
    <property type="molecule type" value="Genomic_DNA"/>
</dbReference>
<gene>
    <name evidence="1" type="ORF">Q4Q40_03785</name>
</gene>
<proteinExistence type="predicted"/>